<keyword evidence="2 4" id="KW-0479">Metal-binding</keyword>
<dbReference type="PANTHER" id="PTHR33546:SF1">
    <property type="entry name" value="LARGE, MULTIFUNCTIONAL SECRETED PROTEIN"/>
    <property type="match status" value="1"/>
</dbReference>
<accession>A0ABT8L6G1</accession>
<dbReference type="InterPro" id="IPR011042">
    <property type="entry name" value="6-blade_b-propeller_TolB-like"/>
</dbReference>
<dbReference type="Pfam" id="PF00034">
    <property type="entry name" value="Cytochrom_C"/>
    <property type="match status" value="1"/>
</dbReference>
<dbReference type="InterPro" id="IPR055557">
    <property type="entry name" value="DUF7133"/>
</dbReference>
<evidence type="ECO:0000256" key="3">
    <source>
        <dbReference type="ARBA" id="ARBA00023004"/>
    </source>
</evidence>
<dbReference type="SUPFAM" id="SSF50952">
    <property type="entry name" value="Soluble quinoprotein glucose dehydrogenase"/>
    <property type="match status" value="1"/>
</dbReference>
<dbReference type="NCBIfam" id="TIGR02603">
    <property type="entry name" value="CxxCH_TIGR02603"/>
    <property type="match status" value="1"/>
</dbReference>
<keyword evidence="3 4" id="KW-0408">Iron</keyword>
<comment type="caution">
    <text evidence="6">The sequence shown here is derived from an EMBL/GenBank/DDBJ whole genome shotgun (WGS) entry which is preliminary data.</text>
</comment>
<dbReference type="Pfam" id="PF23500">
    <property type="entry name" value="DUF7133"/>
    <property type="match status" value="1"/>
</dbReference>
<dbReference type="InterPro" id="IPR036909">
    <property type="entry name" value="Cyt_c-like_dom_sf"/>
</dbReference>
<dbReference type="Gene3D" id="1.10.760.10">
    <property type="entry name" value="Cytochrome c-like domain"/>
    <property type="match status" value="1"/>
</dbReference>
<evidence type="ECO:0000256" key="2">
    <source>
        <dbReference type="ARBA" id="ARBA00022723"/>
    </source>
</evidence>
<dbReference type="Proteomes" id="UP001172083">
    <property type="component" value="Unassembled WGS sequence"/>
</dbReference>
<evidence type="ECO:0000313" key="6">
    <source>
        <dbReference type="EMBL" id="MDN5213337.1"/>
    </source>
</evidence>
<reference evidence="6" key="1">
    <citation type="submission" date="2023-06" db="EMBL/GenBank/DDBJ databases">
        <title>Genomic of Agaribacillus aureum.</title>
        <authorList>
            <person name="Wang G."/>
        </authorList>
    </citation>
    <scope>NUCLEOTIDE SEQUENCE</scope>
    <source>
        <strain evidence="6">BMA12</strain>
    </source>
</reference>
<dbReference type="SUPFAM" id="SSF46626">
    <property type="entry name" value="Cytochrome c"/>
    <property type="match status" value="1"/>
</dbReference>
<proteinExistence type="predicted"/>
<gene>
    <name evidence="6" type="ORF">QQ020_14805</name>
</gene>
<feature type="domain" description="Cytochrome c" evidence="5">
    <location>
        <begin position="421"/>
        <end position="556"/>
    </location>
</feature>
<dbReference type="RefSeq" id="WP_346758676.1">
    <property type="nucleotide sequence ID" value="NZ_JAUJEB010000002.1"/>
</dbReference>
<dbReference type="PANTHER" id="PTHR33546">
    <property type="entry name" value="LARGE, MULTIFUNCTIONAL SECRETED PROTEIN-RELATED"/>
    <property type="match status" value="1"/>
</dbReference>
<name>A0ABT8L6G1_9BACT</name>
<keyword evidence="1 4" id="KW-0349">Heme</keyword>
<evidence type="ECO:0000256" key="4">
    <source>
        <dbReference type="PROSITE-ProRule" id="PRU00433"/>
    </source>
</evidence>
<keyword evidence="7" id="KW-1185">Reference proteome</keyword>
<sequence>MVLANVYDKMADYRKRKVSEISYILIFVVSLYSCVPEGGTGNAERSTEAGAKKWDDIVKQHTDTSVQVYGHYATVKLPITTGVALWNPTEVAIGPGGRMYAANYTGEIFSLHDTDNDGLEDHAKLYCDVKDDDLRYPTSMLFKGNKLFVGTTQEIRVYEDTNGDEVADNSYTFFADFPYTMHPFDWTFGLEFGPEGYLYAILCTDAWNDNPAPDPEKLRGSLLKIAPDGKTYESFAQGLRFAYGMRFNEQGDLFFSDNRGNENKYEELNLAIKGNFYGTNIPKFPNHSPATEPLVKLKYGFAPTGITFNKSNNDFDGTSGDLFIAFFGPDGQWDDGSISRVRLAKNSDGSYEASEYPVADKFAKLSDVEFGKQGDLYVAQFGIEGPRHTPYREPMGAIYRLIEAPWVKLDDPGRNTSVAFGNINEGKKIFKKRICNTCHSVDGNENLLGPDLSGIGALLSRDQILESINDPNKNIKTGFDKNLVTKKDGSIISGRMVTSSNDEITMMVAGNQLVKIKRAEIESNEMVTTSLMPAGLLSGLTEEEVSDLLGYLQSLKIE</sequence>
<evidence type="ECO:0000313" key="7">
    <source>
        <dbReference type="Proteomes" id="UP001172083"/>
    </source>
</evidence>
<dbReference type="InterPro" id="IPR013427">
    <property type="entry name" value="Haem-bd_dom_put"/>
</dbReference>
<dbReference type="EMBL" id="JAUJEB010000002">
    <property type="protein sequence ID" value="MDN5213337.1"/>
    <property type="molecule type" value="Genomic_DNA"/>
</dbReference>
<dbReference type="Gene3D" id="2.120.10.30">
    <property type="entry name" value="TolB, C-terminal domain"/>
    <property type="match status" value="1"/>
</dbReference>
<dbReference type="InterPro" id="IPR009056">
    <property type="entry name" value="Cyt_c-like_dom"/>
</dbReference>
<dbReference type="InterPro" id="IPR011041">
    <property type="entry name" value="Quinoprot_gluc/sorb_DH_b-prop"/>
</dbReference>
<protein>
    <submittedName>
        <fullName evidence="6">C-type cytochrome</fullName>
    </submittedName>
</protein>
<evidence type="ECO:0000256" key="1">
    <source>
        <dbReference type="ARBA" id="ARBA00022617"/>
    </source>
</evidence>
<organism evidence="6 7">
    <name type="scientific">Agaribacillus aureus</name>
    <dbReference type="NCBI Taxonomy" id="3051825"/>
    <lineage>
        <taxon>Bacteria</taxon>
        <taxon>Pseudomonadati</taxon>
        <taxon>Bacteroidota</taxon>
        <taxon>Cytophagia</taxon>
        <taxon>Cytophagales</taxon>
        <taxon>Splendidivirgaceae</taxon>
        <taxon>Agaribacillus</taxon>
    </lineage>
</organism>
<dbReference type="PROSITE" id="PS51007">
    <property type="entry name" value="CYTC"/>
    <property type="match status" value="1"/>
</dbReference>
<evidence type="ECO:0000259" key="5">
    <source>
        <dbReference type="PROSITE" id="PS51007"/>
    </source>
</evidence>